<dbReference type="InterPro" id="IPR011701">
    <property type="entry name" value="MFS"/>
</dbReference>
<gene>
    <name evidence="3" type="primary">LOC106806093</name>
</gene>
<feature type="transmembrane region" description="Helical" evidence="1">
    <location>
        <begin position="44"/>
        <end position="64"/>
    </location>
</feature>
<keyword evidence="1" id="KW-1133">Transmembrane helix</keyword>
<keyword evidence="2" id="KW-1185">Reference proteome</keyword>
<name>A0ABM1DU11_PRICU</name>
<feature type="transmembrane region" description="Helical" evidence="1">
    <location>
        <begin position="12"/>
        <end position="32"/>
    </location>
</feature>
<evidence type="ECO:0000256" key="1">
    <source>
        <dbReference type="SAM" id="Phobius"/>
    </source>
</evidence>
<dbReference type="Gene3D" id="1.20.1250.20">
    <property type="entry name" value="MFS general substrate transporter like domains"/>
    <property type="match status" value="1"/>
</dbReference>
<dbReference type="InterPro" id="IPR036259">
    <property type="entry name" value="MFS_trans_sf"/>
</dbReference>
<keyword evidence="1" id="KW-0472">Membrane</keyword>
<reference evidence="3" key="1">
    <citation type="submission" date="2025-08" db="UniProtKB">
        <authorList>
            <consortium name="RefSeq"/>
        </authorList>
    </citation>
    <scope>IDENTIFICATION</scope>
</reference>
<organism evidence="2 3">
    <name type="scientific">Priapulus caudatus</name>
    <name type="common">Priapulid worm</name>
    <dbReference type="NCBI Taxonomy" id="37621"/>
    <lineage>
        <taxon>Eukaryota</taxon>
        <taxon>Metazoa</taxon>
        <taxon>Ecdysozoa</taxon>
        <taxon>Scalidophora</taxon>
        <taxon>Priapulida</taxon>
        <taxon>Priapulimorpha</taxon>
        <taxon>Priapulimorphida</taxon>
        <taxon>Priapulidae</taxon>
        <taxon>Priapulus</taxon>
    </lineage>
</organism>
<dbReference type="RefSeq" id="XP_014663432.1">
    <property type="nucleotide sequence ID" value="XM_014807946.1"/>
</dbReference>
<dbReference type="Pfam" id="PF07690">
    <property type="entry name" value="MFS_1"/>
    <property type="match status" value="1"/>
</dbReference>
<keyword evidence="1" id="KW-0812">Transmembrane</keyword>
<dbReference type="GeneID" id="106806093"/>
<evidence type="ECO:0000313" key="2">
    <source>
        <dbReference type="Proteomes" id="UP000695022"/>
    </source>
</evidence>
<proteinExistence type="predicted"/>
<accession>A0ABM1DU11</accession>
<sequence length="110" mass="12208">MSGVDLYKDALALRFLFGGLGSLVGPLIVGWLLDITGDTRLSFYFMGISCMLCVVILCGLLYWLTRKTDVQSIALVELQGDGESNISEQELVEAEHEWVDILDDPIITHM</sequence>
<evidence type="ECO:0000313" key="3">
    <source>
        <dbReference type="RefSeq" id="XP_014663432.1"/>
    </source>
</evidence>
<dbReference type="SUPFAM" id="SSF103473">
    <property type="entry name" value="MFS general substrate transporter"/>
    <property type="match status" value="1"/>
</dbReference>
<dbReference type="Proteomes" id="UP000695022">
    <property type="component" value="Unplaced"/>
</dbReference>
<protein>
    <submittedName>
        <fullName evidence="3">Monocarboxylate transporter 9-like</fullName>
    </submittedName>
</protein>